<dbReference type="GO" id="GO:0005506">
    <property type="term" value="F:iron ion binding"/>
    <property type="evidence" value="ECO:0007669"/>
    <property type="project" value="InterPro"/>
</dbReference>
<protein>
    <recommendedName>
        <fullName evidence="5">Prolyl 4-hydroxylase alpha subunit domain-containing protein</fullName>
    </recommendedName>
</protein>
<evidence type="ECO:0000256" key="2">
    <source>
        <dbReference type="ARBA" id="ARBA00022964"/>
    </source>
</evidence>
<evidence type="ECO:0000256" key="1">
    <source>
        <dbReference type="ARBA" id="ARBA00001961"/>
    </source>
</evidence>
<dbReference type="GO" id="GO:0006449">
    <property type="term" value="P:regulation of translational termination"/>
    <property type="evidence" value="ECO:0007669"/>
    <property type="project" value="TreeGrafter"/>
</dbReference>
<name>F2UKK0_SALR5</name>
<dbReference type="InterPro" id="IPR039558">
    <property type="entry name" value="TPA1/OFD1_N"/>
</dbReference>
<dbReference type="AlphaFoldDB" id="F2UKK0"/>
<keyword evidence="7" id="KW-1185">Reference proteome</keyword>
<dbReference type="PANTHER" id="PTHR12117:SF0">
    <property type="entry name" value="PROLYL 3-HYDROXYLASE OGFOD1"/>
    <property type="match status" value="1"/>
</dbReference>
<dbReference type="RefSeq" id="XP_004990125.1">
    <property type="nucleotide sequence ID" value="XM_004990068.1"/>
</dbReference>
<dbReference type="SMART" id="SM00702">
    <property type="entry name" value="P4Hc"/>
    <property type="match status" value="1"/>
</dbReference>
<keyword evidence="2" id="KW-0223">Dioxygenase</keyword>
<dbReference type="eggNOG" id="ENOG502SE6K">
    <property type="taxonomic scope" value="Eukaryota"/>
</dbReference>
<evidence type="ECO:0000313" key="7">
    <source>
        <dbReference type="Proteomes" id="UP000007799"/>
    </source>
</evidence>
<dbReference type="Proteomes" id="UP000007799">
    <property type="component" value="Unassembled WGS sequence"/>
</dbReference>
<dbReference type="KEGG" id="sre:PTSG_08742"/>
<dbReference type="InterPro" id="IPR051842">
    <property type="entry name" value="uS12_prolyl_hydroxylase"/>
</dbReference>
<feature type="chain" id="PRO_5003287632" description="Prolyl 4-hydroxylase alpha subunit domain-containing protein" evidence="4">
    <location>
        <begin position="28"/>
        <end position="478"/>
    </location>
</feature>
<dbReference type="InterPro" id="IPR006620">
    <property type="entry name" value="Pro_4_hyd_alph"/>
</dbReference>
<evidence type="ECO:0000313" key="6">
    <source>
        <dbReference type="EMBL" id="EGD77649.1"/>
    </source>
</evidence>
<dbReference type="GeneID" id="16070679"/>
<dbReference type="GO" id="GO:0031418">
    <property type="term" value="F:L-ascorbic acid binding"/>
    <property type="evidence" value="ECO:0007669"/>
    <property type="project" value="InterPro"/>
</dbReference>
<dbReference type="OMA" id="YITAHAN"/>
<dbReference type="Gene3D" id="2.60.120.620">
    <property type="entry name" value="q2cbj1_9rhob like domain"/>
    <property type="match status" value="1"/>
</dbReference>
<sequence>MTRCAGLWKACCCAALLLLGVLTVAAAQNGAGTAAATGAGAGAGAGGDGGRVGSSFSAQPRSFNVIRLRDAGMKDVNGLWHEMLGLHNGAPQFQRRVNDTKAYELFLHQTEDGSWWNIQEVVKSAETGQVRFGSVVYGKAVTKDSTDPTAIRWESWEQRAGPAPLVDDLRVCQSIAQCDHGDDECLDYYITAHANMEFIHDAMTDDGGILACEDRGDWIRDVSDDEIERFTRLFRTTGIVSIPNFFREDVFVALQEELTRPLHSQFWQASFVDPATSRATTVPRSRANNARIERMIAQQHTRRRQGKYAYSFTRTVSTAPPKYRRFYRHFFGDMASVMESRRMQQLLTRISQRSYELTVLFISRYTSGDFLDRHSDSVETRRIAFTFHLTEDWRLEYGGLLLFLNQYNWDQAERVLVPQRNAFTFFDVSEERRVLPHLVTEVVAGLDRERIAVTGWMQFKGERDKFCFPSSHEWFYDS</sequence>
<evidence type="ECO:0000259" key="5">
    <source>
        <dbReference type="SMART" id="SM00702"/>
    </source>
</evidence>
<evidence type="ECO:0000256" key="4">
    <source>
        <dbReference type="SAM" id="SignalP"/>
    </source>
</evidence>
<dbReference type="Pfam" id="PF13661">
    <property type="entry name" value="2OG-FeII_Oxy_4"/>
    <property type="match status" value="1"/>
</dbReference>
<gene>
    <name evidence="6" type="ORF">PTSG_08742</name>
</gene>
<organism evidence="7">
    <name type="scientific">Salpingoeca rosetta (strain ATCC 50818 / BSB-021)</name>
    <dbReference type="NCBI Taxonomy" id="946362"/>
    <lineage>
        <taxon>Eukaryota</taxon>
        <taxon>Choanoflagellata</taxon>
        <taxon>Craspedida</taxon>
        <taxon>Salpingoecidae</taxon>
        <taxon>Salpingoeca</taxon>
    </lineage>
</organism>
<reference evidence="6" key="1">
    <citation type="submission" date="2009-08" db="EMBL/GenBank/DDBJ databases">
        <title>Annotation of Salpingoeca rosetta.</title>
        <authorList>
            <consortium name="The Broad Institute Genome Sequencing Platform"/>
            <person name="Russ C."/>
            <person name="Cuomo C."/>
            <person name="Burger G."/>
            <person name="Gray M.W."/>
            <person name="Holland P.W.H."/>
            <person name="King N."/>
            <person name="Lang F.B.F."/>
            <person name="Roger A.J."/>
            <person name="Ruiz-Trillo I."/>
            <person name="Young S.K."/>
            <person name="Zeng Q."/>
            <person name="Gargeya S."/>
            <person name="Alvarado L."/>
            <person name="Berlin A."/>
            <person name="Chapman S.B."/>
            <person name="Chen Z."/>
            <person name="Freedman E."/>
            <person name="Gellesch M."/>
            <person name="Goldberg J."/>
            <person name="Griggs A."/>
            <person name="Gujja S."/>
            <person name="Heilman E."/>
            <person name="Heiman D."/>
            <person name="Howarth C."/>
            <person name="Mehta T."/>
            <person name="Neiman D."/>
            <person name="Pearson M."/>
            <person name="Roberts A."/>
            <person name="Saif S."/>
            <person name="Shea T."/>
            <person name="Shenoy N."/>
            <person name="Sisk P."/>
            <person name="Stolte C."/>
            <person name="Sykes S."/>
            <person name="White J."/>
            <person name="Yandava C."/>
            <person name="Haas B."/>
            <person name="Nusbaum C."/>
            <person name="Birren B."/>
        </authorList>
    </citation>
    <scope>NUCLEOTIDE SEQUENCE [LARGE SCALE GENOMIC DNA]</scope>
    <source>
        <strain evidence="6">ATCC 50818</strain>
    </source>
</reference>
<dbReference type="STRING" id="946362.F2UKK0"/>
<evidence type="ECO:0000256" key="3">
    <source>
        <dbReference type="ARBA" id="ARBA00023002"/>
    </source>
</evidence>
<dbReference type="InParanoid" id="F2UKK0"/>
<accession>F2UKK0</accession>
<dbReference type="EMBL" id="GL832979">
    <property type="protein sequence ID" value="EGD77649.1"/>
    <property type="molecule type" value="Genomic_DNA"/>
</dbReference>
<proteinExistence type="predicted"/>
<comment type="cofactor">
    <cofactor evidence="1">
        <name>L-ascorbate</name>
        <dbReference type="ChEBI" id="CHEBI:38290"/>
    </cofactor>
</comment>
<dbReference type="OrthoDB" id="430522at2759"/>
<dbReference type="GO" id="GO:0031543">
    <property type="term" value="F:peptidyl-proline dioxygenase activity"/>
    <property type="evidence" value="ECO:0007669"/>
    <property type="project" value="TreeGrafter"/>
</dbReference>
<feature type="domain" description="Prolyl 4-hydroxylase alpha subunit" evidence="5">
    <location>
        <begin position="282"/>
        <end position="458"/>
    </location>
</feature>
<keyword evidence="4" id="KW-0732">Signal</keyword>
<feature type="signal peptide" evidence="4">
    <location>
        <begin position="1"/>
        <end position="27"/>
    </location>
</feature>
<dbReference type="PANTHER" id="PTHR12117">
    <property type="entry name" value="HISTONE ACETYLTRANSFERASE COMPLEX"/>
    <property type="match status" value="1"/>
</dbReference>
<dbReference type="GO" id="GO:0005737">
    <property type="term" value="C:cytoplasm"/>
    <property type="evidence" value="ECO:0007669"/>
    <property type="project" value="TreeGrafter"/>
</dbReference>
<keyword evidence="3" id="KW-0560">Oxidoreductase</keyword>